<protein>
    <submittedName>
        <fullName evidence="1">Uncharacterized protein</fullName>
    </submittedName>
</protein>
<evidence type="ECO:0000313" key="1">
    <source>
        <dbReference type="EMBL" id="CEK80187.1"/>
    </source>
</evidence>
<dbReference type="EMBL" id="HACG01033322">
    <property type="protein sequence ID" value="CEK80187.1"/>
    <property type="molecule type" value="Transcribed_RNA"/>
</dbReference>
<reference evidence="1" key="1">
    <citation type="submission" date="2014-12" db="EMBL/GenBank/DDBJ databases">
        <title>Insight into the proteome of Arion vulgaris.</title>
        <authorList>
            <person name="Aradska J."/>
            <person name="Bulat T."/>
            <person name="Smidak R."/>
            <person name="Sarate P."/>
            <person name="Gangsoo J."/>
            <person name="Sialana F."/>
            <person name="Bilban M."/>
            <person name="Lubec G."/>
        </authorList>
    </citation>
    <scope>NUCLEOTIDE SEQUENCE</scope>
    <source>
        <tissue evidence="1">Skin</tissue>
    </source>
</reference>
<accession>A0A0B7AHT1</accession>
<organism evidence="1">
    <name type="scientific">Arion vulgaris</name>
    <dbReference type="NCBI Taxonomy" id="1028688"/>
    <lineage>
        <taxon>Eukaryota</taxon>
        <taxon>Metazoa</taxon>
        <taxon>Spiralia</taxon>
        <taxon>Lophotrochozoa</taxon>
        <taxon>Mollusca</taxon>
        <taxon>Gastropoda</taxon>
        <taxon>Heterobranchia</taxon>
        <taxon>Euthyneura</taxon>
        <taxon>Panpulmonata</taxon>
        <taxon>Eupulmonata</taxon>
        <taxon>Stylommatophora</taxon>
        <taxon>Helicina</taxon>
        <taxon>Arionoidea</taxon>
        <taxon>Arionidae</taxon>
        <taxon>Arion</taxon>
    </lineage>
</organism>
<gene>
    <name evidence="1" type="primary">ORF119522</name>
</gene>
<name>A0A0B7AHT1_9EUPU</name>
<sequence>VELVLNDYKDELDLDCDYPDKEIKSESEDNLEMNCLMFRLDLFNLKIRIQYMRLYGT</sequence>
<feature type="non-terminal residue" evidence="1">
    <location>
        <position position="1"/>
    </location>
</feature>
<proteinExistence type="predicted"/>
<dbReference type="AlphaFoldDB" id="A0A0B7AHT1"/>